<evidence type="ECO:0000256" key="4">
    <source>
        <dbReference type="ARBA" id="ARBA00022692"/>
    </source>
</evidence>
<comment type="similarity">
    <text evidence="7">Belongs to the binding-protein-dependent transport system permease family.</text>
</comment>
<accession>A0ABS4TS28</accession>
<feature type="transmembrane region" description="Helical" evidence="7">
    <location>
        <begin position="250"/>
        <end position="269"/>
    </location>
</feature>
<dbReference type="PANTHER" id="PTHR43386:SF25">
    <property type="entry name" value="PEPTIDE ABC TRANSPORTER PERMEASE PROTEIN"/>
    <property type="match status" value="1"/>
</dbReference>
<dbReference type="RefSeq" id="WP_209644183.1">
    <property type="nucleotide sequence ID" value="NZ_JAGINW010000001.1"/>
</dbReference>
<evidence type="ECO:0000256" key="7">
    <source>
        <dbReference type="RuleBase" id="RU363032"/>
    </source>
</evidence>
<dbReference type="InterPro" id="IPR000515">
    <property type="entry name" value="MetI-like"/>
</dbReference>
<feature type="transmembrane region" description="Helical" evidence="7">
    <location>
        <begin position="129"/>
        <end position="157"/>
    </location>
</feature>
<comment type="caution">
    <text evidence="9">The sequence shown here is derived from an EMBL/GenBank/DDBJ whole genome shotgun (WGS) entry which is preliminary data.</text>
</comment>
<keyword evidence="2 7" id="KW-0813">Transport</keyword>
<feature type="domain" description="ABC transmembrane type-1" evidence="8">
    <location>
        <begin position="80"/>
        <end position="270"/>
    </location>
</feature>
<evidence type="ECO:0000313" key="9">
    <source>
        <dbReference type="EMBL" id="MBP2327207.1"/>
    </source>
</evidence>
<dbReference type="Gene3D" id="1.10.3720.10">
    <property type="entry name" value="MetI-like"/>
    <property type="match status" value="1"/>
</dbReference>
<protein>
    <submittedName>
        <fullName evidence="9">Peptide/nickel transport system permease protein</fullName>
    </submittedName>
</protein>
<dbReference type="InterPro" id="IPR025966">
    <property type="entry name" value="OppC_N"/>
</dbReference>
<feature type="transmembrane region" description="Helical" evidence="7">
    <location>
        <begin position="201"/>
        <end position="224"/>
    </location>
</feature>
<comment type="subcellular location">
    <subcellularLocation>
        <location evidence="1 7">Cell membrane</location>
        <topology evidence="1 7">Multi-pass membrane protein</topology>
    </subcellularLocation>
</comment>
<dbReference type="Pfam" id="PF00528">
    <property type="entry name" value="BPD_transp_1"/>
    <property type="match status" value="1"/>
</dbReference>
<dbReference type="InterPro" id="IPR050366">
    <property type="entry name" value="BP-dependent_transpt_permease"/>
</dbReference>
<feature type="transmembrane region" description="Helical" evidence="7">
    <location>
        <begin position="84"/>
        <end position="108"/>
    </location>
</feature>
<proteinExistence type="inferred from homology"/>
<keyword evidence="3" id="KW-1003">Cell membrane</keyword>
<organism evidence="9 10">
    <name type="scientific">Kibdelosporangium banguiense</name>
    <dbReference type="NCBI Taxonomy" id="1365924"/>
    <lineage>
        <taxon>Bacteria</taxon>
        <taxon>Bacillati</taxon>
        <taxon>Actinomycetota</taxon>
        <taxon>Actinomycetes</taxon>
        <taxon>Pseudonocardiales</taxon>
        <taxon>Pseudonocardiaceae</taxon>
        <taxon>Kibdelosporangium</taxon>
    </lineage>
</organism>
<dbReference type="SUPFAM" id="SSF161098">
    <property type="entry name" value="MetI-like"/>
    <property type="match status" value="1"/>
</dbReference>
<keyword evidence="10" id="KW-1185">Reference proteome</keyword>
<evidence type="ECO:0000256" key="2">
    <source>
        <dbReference type="ARBA" id="ARBA00022448"/>
    </source>
</evidence>
<keyword evidence="5 7" id="KW-1133">Transmembrane helix</keyword>
<dbReference type="PANTHER" id="PTHR43386">
    <property type="entry name" value="OLIGOPEPTIDE TRANSPORT SYSTEM PERMEASE PROTEIN APPC"/>
    <property type="match status" value="1"/>
</dbReference>
<dbReference type="CDD" id="cd06261">
    <property type="entry name" value="TM_PBP2"/>
    <property type="match status" value="1"/>
</dbReference>
<sequence>MSLLLAGRRHRERHVSNRTAIAATGVLVLIVLIAVTGPWLTPYSPTETDLMATYSPPSGAHLLGTDEVGRDVLSRVVDGAQASLLGPLIVMLVAVALGTVVALVAAWFGGKVDSLIGVITDVNFAFPGLLLAVLASALFGPGLLPPAIAISIAYLPYCTRMIRSAIVGERALPYVEALRVQGLGGLLICVRHILPNVATTIVAIATLTFSYSMVDLAAISFLGLGTQPPDADWGSMVAQGQLGIQQAAPWQALSAGAFIVVTVVALNLLGERLVQKGEAVG</sequence>
<feature type="transmembrane region" description="Helical" evidence="7">
    <location>
        <begin position="177"/>
        <end position="194"/>
    </location>
</feature>
<evidence type="ECO:0000256" key="6">
    <source>
        <dbReference type="ARBA" id="ARBA00023136"/>
    </source>
</evidence>
<evidence type="ECO:0000256" key="5">
    <source>
        <dbReference type="ARBA" id="ARBA00022989"/>
    </source>
</evidence>
<dbReference type="EMBL" id="JAGINW010000001">
    <property type="protein sequence ID" value="MBP2327207.1"/>
    <property type="molecule type" value="Genomic_DNA"/>
</dbReference>
<evidence type="ECO:0000256" key="3">
    <source>
        <dbReference type="ARBA" id="ARBA00022475"/>
    </source>
</evidence>
<reference evidence="9 10" key="1">
    <citation type="submission" date="2021-03" db="EMBL/GenBank/DDBJ databases">
        <title>Sequencing the genomes of 1000 actinobacteria strains.</title>
        <authorList>
            <person name="Klenk H.-P."/>
        </authorList>
    </citation>
    <scope>NUCLEOTIDE SEQUENCE [LARGE SCALE GENOMIC DNA]</scope>
    <source>
        <strain evidence="9 10">DSM 46670</strain>
    </source>
</reference>
<evidence type="ECO:0000313" key="10">
    <source>
        <dbReference type="Proteomes" id="UP001519332"/>
    </source>
</evidence>
<evidence type="ECO:0000256" key="1">
    <source>
        <dbReference type="ARBA" id="ARBA00004651"/>
    </source>
</evidence>
<name>A0ABS4TS28_9PSEU</name>
<dbReference type="Pfam" id="PF12911">
    <property type="entry name" value="OppC_N"/>
    <property type="match status" value="1"/>
</dbReference>
<evidence type="ECO:0000259" key="8">
    <source>
        <dbReference type="PROSITE" id="PS50928"/>
    </source>
</evidence>
<dbReference type="InterPro" id="IPR035906">
    <property type="entry name" value="MetI-like_sf"/>
</dbReference>
<dbReference type="Proteomes" id="UP001519332">
    <property type="component" value="Unassembled WGS sequence"/>
</dbReference>
<gene>
    <name evidence="9" type="ORF">JOF56_007592</name>
</gene>
<keyword evidence="6 7" id="KW-0472">Membrane</keyword>
<keyword evidence="4 7" id="KW-0812">Transmembrane</keyword>
<dbReference type="PROSITE" id="PS50928">
    <property type="entry name" value="ABC_TM1"/>
    <property type="match status" value="1"/>
</dbReference>
<feature type="transmembrane region" description="Helical" evidence="7">
    <location>
        <begin position="20"/>
        <end position="41"/>
    </location>
</feature>